<gene>
    <name evidence="2" type="primary">100115498</name>
</gene>
<organism evidence="2 3">
    <name type="scientific">Nasonia vitripennis</name>
    <name type="common">Parasitic wasp</name>
    <dbReference type="NCBI Taxonomy" id="7425"/>
    <lineage>
        <taxon>Eukaryota</taxon>
        <taxon>Metazoa</taxon>
        <taxon>Ecdysozoa</taxon>
        <taxon>Arthropoda</taxon>
        <taxon>Hexapoda</taxon>
        <taxon>Insecta</taxon>
        <taxon>Pterygota</taxon>
        <taxon>Neoptera</taxon>
        <taxon>Endopterygota</taxon>
        <taxon>Hymenoptera</taxon>
        <taxon>Apocrita</taxon>
        <taxon>Proctotrupomorpha</taxon>
        <taxon>Chalcidoidea</taxon>
        <taxon>Pteromalidae</taxon>
        <taxon>Pteromalinae</taxon>
        <taxon>Nasonia</taxon>
    </lineage>
</organism>
<dbReference type="Proteomes" id="UP000002358">
    <property type="component" value="Chromosome 2"/>
</dbReference>
<evidence type="ECO:0000313" key="2">
    <source>
        <dbReference type="EnsemblMetazoa" id="XP_001599137"/>
    </source>
</evidence>
<dbReference type="KEGG" id="nvi:100115498"/>
<dbReference type="EnsemblMetazoa" id="XM_001599087">
    <property type="protein sequence ID" value="XP_001599137"/>
    <property type="gene ID" value="LOC100115498"/>
</dbReference>
<sequence>MSLKVALAASLPSLWLLLVVASAEQECDRSQCKGPTRFYEDLRCKPIYENPADCCAVAYDCSHLNGRSADKCYANGHEYSIGERLRDEDIVNPCDKIGCFCSQGPRGLARFSCPLVNCILKEAKPGCYLRGKLGVCCGQEEICPEKPEDRPKCQVDGQTYLEGEGFIPNDEPNLACQCLEGYEGKNVHPFCRETPCGTEQKHSFEIRENCAPVYRLEQRPTKNCNNYFRCQKVNDAVVHPLDEDINESELLEHEWCKFGNLTLHVGDQLTRGTSFLEECVECKCEVPPTLTCRQLPEEQCMIKFAHGIA</sequence>
<evidence type="ECO:0000313" key="3">
    <source>
        <dbReference type="Proteomes" id="UP000002358"/>
    </source>
</evidence>
<keyword evidence="1" id="KW-0732">Signal</keyword>
<name>A0A7M7G4W2_NASVI</name>
<feature type="chain" id="PRO_5029462805" evidence="1">
    <location>
        <begin position="24"/>
        <end position="309"/>
    </location>
</feature>
<proteinExistence type="predicted"/>
<feature type="signal peptide" evidence="1">
    <location>
        <begin position="1"/>
        <end position="23"/>
    </location>
</feature>
<dbReference type="OMA" id="IRENCAP"/>
<evidence type="ECO:0000256" key="1">
    <source>
        <dbReference type="SAM" id="SignalP"/>
    </source>
</evidence>
<reference evidence="2" key="1">
    <citation type="submission" date="2021-01" db="UniProtKB">
        <authorList>
            <consortium name="EnsemblMetazoa"/>
        </authorList>
    </citation>
    <scope>IDENTIFICATION</scope>
</reference>
<keyword evidence="3" id="KW-1185">Reference proteome</keyword>
<dbReference type="AlphaFoldDB" id="A0A7M7G4W2"/>
<dbReference type="OrthoDB" id="365605at2759"/>
<dbReference type="InParanoid" id="A0A7M7G4W2"/>
<protein>
    <submittedName>
        <fullName evidence="2">Uncharacterized protein</fullName>
    </submittedName>
</protein>
<accession>A0A7M7G4W2</accession>